<accession>A0A8C2Y8P7</accession>
<feature type="domain" description="Maestro-like HEAT-repeats" evidence="3">
    <location>
        <begin position="300"/>
        <end position="499"/>
    </location>
</feature>
<dbReference type="AlphaFoldDB" id="A0A8C2Y8P7"/>
<dbReference type="Gene3D" id="1.25.10.10">
    <property type="entry name" value="Leucine-rich Repeat Variant"/>
    <property type="match status" value="1"/>
</dbReference>
<feature type="domain" description="Maestro/Maestro-like HEAT-repeats" evidence="5">
    <location>
        <begin position="542"/>
        <end position="761"/>
    </location>
</feature>
<dbReference type="InterPro" id="IPR011989">
    <property type="entry name" value="ARM-like"/>
</dbReference>
<reference evidence="6" key="2">
    <citation type="submission" date="2025-09" db="UniProtKB">
        <authorList>
            <consortium name="Ensembl"/>
        </authorList>
    </citation>
    <scope>IDENTIFICATION</scope>
</reference>
<keyword evidence="2" id="KW-0732">Signal</keyword>
<dbReference type="InterPro" id="IPR048465">
    <property type="entry name" value="Maestro-like_HEAT"/>
</dbReference>
<sequence>MGHLQLLCAACATASLSQPVGMSDKRLLGWQEVPTFPQWVSGKQAGWMAPCHTLGPFLPLPSASLHCCPPCLVACVWEQWRGEATVCISEFLKRKDKVRAAVSTVVPLFFSRLLPCRHCTAPHDAWGPAGHGSHFHAPSCPLCDYQDEQQKIRFLSSICILCRCRDESLDLNAFCQENQLAENVQALIREEPVHVLSSVIKQEVMLTFADLSTVETALEGKTESILNSCFNSVFFLPPELDIPDKEENLYTKTMIAMNVMLRALVWNCPNSRMGEEMCSIFKDWYRAEDFKVVYESVIEVYFPILGELLGHLCLFSCGSDSTRAPATEALYRLYAFVKHKRKTSLTEEMEKYVHLREEIQDTDFGLDNVSSPADCAKAFGGYLRPAERMDVVLTALEGMVDSSIYDKEAACSVMAVAMEDHAFWISDKTQIITSICKNLRSITTKAARHCLDSLLLVLTSQMPAEEVRNLLKSSPPSNSNALDVWEVMLCMPRTLEKVLKELTKGSQLSRLVEGVTEDTCILFLALMAKSEDNRDYFGNLCHLKTYLKHPSMEMHVVVLRGLVILSETQEKARKMQVLLPEIMATLQDASADIKMRALLVIQNIMGHVKRKEASSIAVRHAEELLPLFVNESSAVKVSSICLYRDMGQAVLWCHRRRMKGTMHRGLVPLLFRMSDENQDVAQAAKRAIVQTAKLLCWNDLRKLTEKQETWRIAECLLQRDQSRVEEYLQQSQPYLQDSQAALREEAVRFIGLAARYSMDQSKEKLQDIIGGK</sequence>
<dbReference type="InterPro" id="IPR045206">
    <property type="entry name" value="Maestro_heat-like_prot"/>
</dbReference>
<evidence type="ECO:0000256" key="2">
    <source>
        <dbReference type="SAM" id="SignalP"/>
    </source>
</evidence>
<evidence type="ECO:0000256" key="1">
    <source>
        <dbReference type="ARBA" id="ARBA00022737"/>
    </source>
</evidence>
<feature type="signal peptide" evidence="2">
    <location>
        <begin position="1"/>
        <end position="17"/>
    </location>
</feature>
<dbReference type="InterPro" id="IPR055408">
    <property type="entry name" value="HEAT_MROH2B-like"/>
</dbReference>
<evidence type="ECO:0000313" key="7">
    <source>
        <dbReference type="Proteomes" id="UP000694412"/>
    </source>
</evidence>
<protein>
    <submittedName>
        <fullName evidence="6">Uncharacterized LOC107306912</fullName>
    </submittedName>
</protein>
<feature type="domain" description="MROH2B-like HEAT-repeats" evidence="4">
    <location>
        <begin position="145"/>
        <end position="266"/>
    </location>
</feature>
<dbReference type="Pfam" id="PF21047">
    <property type="entry name" value="HEAT_Maestro"/>
    <property type="match status" value="1"/>
</dbReference>
<keyword evidence="1" id="KW-0677">Repeat</keyword>
<dbReference type="GO" id="GO:0005737">
    <property type="term" value="C:cytoplasm"/>
    <property type="evidence" value="ECO:0007669"/>
    <property type="project" value="TreeGrafter"/>
</dbReference>
<evidence type="ECO:0000259" key="3">
    <source>
        <dbReference type="Pfam" id="PF21047"/>
    </source>
</evidence>
<dbReference type="Proteomes" id="UP000694412">
    <property type="component" value="Unassembled WGS sequence"/>
</dbReference>
<gene>
    <name evidence="6" type="primary">LOC107306912</name>
</gene>
<dbReference type="Pfam" id="PF23210">
    <property type="entry name" value="HEAT_Maestro_2"/>
    <property type="match status" value="1"/>
</dbReference>
<name>A0A8C2Y8P7_COTJA</name>
<evidence type="ECO:0000259" key="4">
    <source>
        <dbReference type="Pfam" id="PF23210"/>
    </source>
</evidence>
<dbReference type="InterPro" id="IPR016024">
    <property type="entry name" value="ARM-type_fold"/>
</dbReference>
<dbReference type="PANTHER" id="PTHR23120">
    <property type="entry name" value="MAESTRO-RELATED HEAT DOMAIN-CONTAINING"/>
    <property type="match status" value="1"/>
</dbReference>
<evidence type="ECO:0000259" key="5">
    <source>
        <dbReference type="Pfam" id="PF23227"/>
    </source>
</evidence>
<dbReference type="Ensembl" id="ENSCJPT00005013008.1">
    <property type="protein sequence ID" value="ENSCJPP00005008603.1"/>
    <property type="gene ID" value="ENSCJPG00005007670.1"/>
</dbReference>
<organism evidence="6 7">
    <name type="scientific">Coturnix japonica</name>
    <name type="common">Japanese quail</name>
    <name type="synonym">Coturnix coturnix japonica</name>
    <dbReference type="NCBI Taxonomy" id="93934"/>
    <lineage>
        <taxon>Eukaryota</taxon>
        <taxon>Metazoa</taxon>
        <taxon>Chordata</taxon>
        <taxon>Craniata</taxon>
        <taxon>Vertebrata</taxon>
        <taxon>Euteleostomi</taxon>
        <taxon>Archelosauria</taxon>
        <taxon>Archosauria</taxon>
        <taxon>Dinosauria</taxon>
        <taxon>Saurischia</taxon>
        <taxon>Theropoda</taxon>
        <taxon>Coelurosauria</taxon>
        <taxon>Aves</taxon>
        <taxon>Neognathae</taxon>
        <taxon>Galloanserae</taxon>
        <taxon>Galliformes</taxon>
        <taxon>Phasianidae</taxon>
        <taxon>Perdicinae</taxon>
        <taxon>Coturnix</taxon>
    </lineage>
</organism>
<reference evidence="6" key="1">
    <citation type="submission" date="2025-08" db="UniProtKB">
        <authorList>
            <consortium name="Ensembl"/>
        </authorList>
    </citation>
    <scope>IDENTIFICATION</scope>
</reference>
<evidence type="ECO:0000313" key="6">
    <source>
        <dbReference type="Ensembl" id="ENSCJPP00005008603.1"/>
    </source>
</evidence>
<dbReference type="SUPFAM" id="SSF48371">
    <property type="entry name" value="ARM repeat"/>
    <property type="match status" value="1"/>
</dbReference>
<keyword evidence="7" id="KW-1185">Reference proteome</keyword>
<dbReference type="InterPro" id="IPR055406">
    <property type="entry name" value="HEAT_Maestro"/>
</dbReference>
<dbReference type="PANTHER" id="PTHR23120:SF42">
    <property type="entry name" value="MAESTRO HEAT-LIKE REPEAT FAMILY MEMBER 3"/>
    <property type="match status" value="1"/>
</dbReference>
<proteinExistence type="predicted"/>
<feature type="chain" id="PRO_5034563835" evidence="2">
    <location>
        <begin position="18"/>
        <end position="772"/>
    </location>
</feature>
<dbReference type="Pfam" id="PF23227">
    <property type="entry name" value="HEAT_MROH2B_C"/>
    <property type="match status" value="1"/>
</dbReference>
<dbReference type="GeneTree" id="ENSGT00940000160596"/>